<dbReference type="InterPro" id="IPR051238">
    <property type="entry name" value="GDSL_esterase/lipase"/>
</dbReference>
<evidence type="ECO:0000256" key="2">
    <source>
        <dbReference type="ARBA" id="ARBA00008668"/>
    </source>
</evidence>
<dbReference type="Gene3D" id="3.40.50.1110">
    <property type="entry name" value="SGNH hydrolase"/>
    <property type="match status" value="2"/>
</dbReference>
<gene>
    <name evidence="8" type="ORF">DEO72_LG4g1158</name>
</gene>
<comment type="subcellular location">
    <subcellularLocation>
        <location evidence="1">Secreted</location>
    </subcellularLocation>
</comment>
<name>A0A4D6LP21_VIGUN</name>
<proteinExistence type="inferred from homology"/>
<dbReference type="EMBL" id="CP039348">
    <property type="protein sequence ID" value="QCD90203.1"/>
    <property type="molecule type" value="Genomic_DNA"/>
</dbReference>
<dbReference type="GO" id="GO:0016042">
    <property type="term" value="P:lipid catabolic process"/>
    <property type="evidence" value="ECO:0007669"/>
    <property type="project" value="UniProtKB-KW"/>
</dbReference>
<comment type="similarity">
    <text evidence="2">Belongs to the 'GDSL' lipolytic enzyme family.</text>
</comment>
<dbReference type="PANTHER" id="PTHR45650:SF5">
    <property type="entry name" value="GDSL-LIKE LIPASE_ACYLHYDROLASE"/>
    <property type="match status" value="1"/>
</dbReference>
<organism evidence="8 9">
    <name type="scientific">Vigna unguiculata</name>
    <name type="common">Cowpea</name>
    <dbReference type="NCBI Taxonomy" id="3917"/>
    <lineage>
        <taxon>Eukaryota</taxon>
        <taxon>Viridiplantae</taxon>
        <taxon>Streptophyta</taxon>
        <taxon>Embryophyta</taxon>
        <taxon>Tracheophyta</taxon>
        <taxon>Spermatophyta</taxon>
        <taxon>Magnoliopsida</taxon>
        <taxon>eudicotyledons</taxon>
        <taxon>Gunneridae</taxon>
        <taxon>Pentapetalae</taxon>
        <taxon>rosids</taxon>
        <taxon>fabids</taxon>
        <taxon>Fabales</taxon>
        <taxon>Fabaceae</taxon>
        <taxon>Papilionoideae</taxon>
        <taxon>50 kb inversion clade</taxon>
        <taxon>NPAAA clade</taxon>
        <taxon>indigoferoid/millettioid clade</taxon>
        <taxon>Phaseoleae</taxon>
        <taxon>Vigna</taxon>
    </lineage>
</organism>
<keyword evidence="9" id="KW-1185">Reference proteome</keyword>
<evidence type="ECO:0000256" key="5">
    <source>
        <dbReference type="ARBA" id="ARBA00022801"/>
    </source>
</evidence>
<evidence type="ECO:0000313" key="9">
    <source>
        <dbReference type="Proteomes" id="UP000501690"/>
    </source>
</evidence>
<keyword evidence="4" id="KW-0732">Signal</keyword>
<dbReference type="InterPro" id="IPR036514">
    <property type="entry name" value="SGNH_hydro_sf"/>
</dbReference>
<dbReference type="GO" id="GO:0016788">
    <property type="term" value="F:hydrolase activity, acting on ester bonds"/>
    <property type="evidence" value="ECO:0007669"/>
    <property type="project" value="InterPro"/>
</dbReference>
<accession>A0A4D6LP21</accession>
<keyword evidence="6" id="KW-0442">Lipid degradation</keyword>
<keyword evidence="3" id="KW-0964">Secreted</keyword>
<dbReference type="SUPFAM" id="SSF52266">
    <property type="entry name" value="SGNH hydrolase"/>
    <property type="match status" value="1"/>
</dbReference>
<dbReference type="CDD" id="cd01837">
    <property type="entry name" value="SGNH_plant_lipase_like"/>
    <property type="match status" value="1"/>
</dbReference>
<dbReference type="InterPro" id="IPR035669">
    <property type="entry name" value="SGNH_plant_lipase-like"/>
</dbReference>
<keyword evidence="5" id="KW-0378">Hydrolase</keyword>
<dbReference type="Proteomes" id="UP000501690">
    <property type="component" value="Linkage Group LG4"/>
</dbReference>
<dbReference type="AlphaFoldDB" id="A0A4D6LP21"/>
<sequence length="557" mass="62387">MEFRVEARSEPLPQAESFFPTRKSTCIPPLYSDFRILSNSNILGCAPSYPTKHTPALYVFGDSLVDCGNNNHLPTGGPSFLPYGIDFMHGKPTGRATNGKTVADFLAIHLGLPLTPPYLGLSKHHRNKVRTGINYASAGSGVLPDTNNNLGLKQDQNHFLKLSLSFLRNLFSALAIIIQCLRYLYKIRSNRWLIVTVEHRSRSGGLKMKTCYLTLCFVLASVLPLSSTAPSYPTKHTPALYVFGDSLVDCGNNNHLPTGGPSFLPYGIDFMHGKPTGRATNGKTVADFLAIHLGLPLTPPYLGLSKHHRNKVRTGINYASAGSGVLPDTNNDTSLTLDKQIKFFHRTIKHNLPKTFTENEELEKHISESLFFVSTGVNDYFHNGTFRGNKSFAFFLLREITLRIKRMYSLGARKFLVNNIPPAGCFPSKAIHTRPIGKCDGKINKGITFYNKRLHEVLHQLQSKLPGFTFIHADLYGFLKKMRQNGSYYGIVETWKPCCPNTIYGDLKCQPRSVPCANRNTHLFFDQNHPSQIANQEYARLCFNEKIICKPWGLKLF</sequence>
<evidence type="ECO:0000256" key="3">
    <source>
        <dbReference type="ARBA" id="ARBA00022525"/>
    </source>
</evidence>
<keyword evidence="7" id="KW-0443">Lipid metabolism</keyword>
<evidence type="ECO:0000313" key="8">
    <source>
        <dbReference type="EMBL" id="QCD90203.1"/>
    </source>
</evidence>
<dbReference type="InterPro" id="IPR001087">
    <property type="entry name" value="GDSL"/>
</dbReference>
<dbReference type="GO" id="GO:0005576">
    <property type="term" value="C:extracellular region"/>
    <property type="evidence" value="ECO:0007669"/>
    <property type="project" value="UniProtKB-SubCell"/>
</dbReference>
<evidence type="ECO:0000256" key="7">
    <source>
        <dbReference type="ARBA" id="ARBA00023098"/>
    </source>
</evidence>
<protein>
    <submittedName>
        <fullName evidence="8">Zeta-carotene desaturase</fullName>
    </submittedName>
</protein>
<reference evidence="8 9" key="1">
    <citation type="submission" date="2019-04" db="EMBL/GenBank/DDBJ databases">
        <title>An improved genome assembly and genetic linkage map for asparagus bean, Vigna unguiculata ssp. sesquipedialis.</title>
        <authorList>
            <person name="Xia Q."/>
            <person name="Zhang R."/>
            <person name="Dong Y."/>
        </authorList>
    </citation>
    <scope>NUCLEOTIDE SEQUENCE [LARGE SCALE GENOMIC DNA]</scope>
    <source>
        <tissue evidence="8">Leaf</tissue>
    </source>
</reference>
<evidence type="ECO:0000256" key="4">
    <source>
        <dbReference type="ARBA" id="ARBA00022729"/>
    </source>
</evidence>
<evidence type="ECO:0000256" key="1">
    <source>
        <dbReference type="ARBA" id="ARBA00004613"/>
    </source>
</evidence>
<dbReference type="Pfam" id="PF00657">
    <property type="entry name" value="Lipase_GDSL"/>
    <property type="match status" value="2"/>
</dbReference>
<dbReference type="PANTHER" id="PTHR45650">
    <property type="entry name" value="GDSL-LIKE LIPASE/ACYLHYDROLASE-RELATED"/>
    <property type="match status" value="1"/>
</dbReference>
<evidence type="ECO:0000256" key="6">
    <source>
        <dbReference type="ARBA" id="ARBA00022963"/>
    </source>
</evidence>